<evidence type="ECO:0000313" key="2">
    <source>
        <dbReference type="Proteomes" id="UP000244727"/>
    </source>
</evidence>
<dbReference type="GeneID" id="36512606"/>
<dbReference type="InterPro" id="IPR056231">
    <property type="entry name" value="VNG_1110C-like"/>
</dbReference>
<accession>A0A2R4X1Y7</accession>
<dbReference type="Proteomes" id="UP000244727">
    <property type="component" value="Chromosome"/>
</dbReference>
<evidence type="ECO:0000313" key="1">
    <source>
        <dbReference type="EMBL" id="AWB27806.1"/>
    </source>
</evidence>
<dbReference type="RefSeq" id="WP_108382521.1">
    <property type="nucleotide sequence ID" value="NZ_CP028858.1"/>
</dbReference>
<keyword evidence="2" id="KW-1185">Reference proteome</keyword>
<dbReference type="Pfam" id="PF24397">
    <property type="entry name" value="VNG_1110C"/>
    <property type="match status" value="1"/>
</dbReference>
<dbReference type="AlphaFoldDB" id="A0A2R4X1Y7"/>
<protein>
    <submittedName>
        <fullName evidence="1">Uncharacterized protein</fullName>
    </submittedName>
</protein>
<dbReference type="EMBL" id="CP028858">
    <property type="protein sequence ID" value="AWB27806.1"/>
    <property type="molecule type" value="Genomic_DNA"/>
</dbReference>
<reference evidence="1 2" key="1">
    <citation type="submission" date="2018-04" db="EMBL/GenBank/DDBJ databases">
        <title>Halococcoides cellulosivorans gen. nov., sp. nov., an extremely halophilic cellulose-utilizing haloarchaeon from hypersaline lakes.</title>
        <authorList>
            <person name="Sorokin D.Y."/>
            <person name="Toshchakov S.V."/>
            <person name="Samarov N.I."/>
            <person name="Korzhenkov A."/>
            <person name="Kublanov I.V."/>
        </authorList>
    </citation>
    <scope>NUCLEOTIDE SEQUENCE [LARGE SCALE GENOMIC DNA]</scope>
    <source>
        <strain evidence="1 2">HArcel1</strain>
    </source>
</reference>
<proteinExistence type="predicted"/>
<dbReference type="KEGG" id="harc:HARCEL1_08825"/>
<organism evidence="1 2">
    <name type="scientific">Halococcoides cellulosivorans</name>
    <dbReference type="NCBI Taxonomy" id="1679096"/>
    <lineage>
        <taxon>Archaea</taxon>
        <taxon>Methanobacteriati</taxon>
        <taxon>Methanobacteriota</taxon>
        <taxon>Stenosarchaea group</taxon>
        <taxon>Halobacteria</taxon>
        <taxon>Halobacteriales</taxon>
        <taxon>Haloarculaceae</taxon>
        <taxon>Halococcoides</taxon>
    </lineage>
</organism>
<gene>
    <name evidence="1" type="ORF">HARCEL1_08825</name>
</gene>
<sequence>MEAASLRDSTQIRLPATAIEGLREELDTRFTLTIRSEADSVRIIGSPSEIKAASRFLSRSGVTVA</sequence>
<name>A0A2R4X1Y7_9EURY</name>